<dbReference type="InterPro" id="IPR000192">
    <property type="entry name" value="Aminotrans_V_dom"/>
</dbReference>
<dbReference type="GO" id="GO:0008483">
    <property type="term" value="F:transaminase activity"/>
    <property type="evidence" value="ECO:0007669"/>
    <property type="project" value="UniProtKB-KW"/>
</dbReference>
<dbReference type="Gene3D" id="3.40.640.10">
    <property type="entry name" value="Type I PLP-dependent aspartate aminotransferase-like (Major domain)"/>
    <property type="match status" value="1"/>
</dbReference>
<dbReference type="PANTHER" id="PTHR43586">
    <property type="entry name" value="CYSTEINE DESULFURASE"/>
    <property type="match status" value="1"/>
</dbReference>
<dbReference type="InterPro" id="IPR015421">
    <property type="entry name" value="PyrdxlP-dep_Trfase_major"/>
</dbReference>
<dbReference type="PANTHER" id="PTHR43586:SF15">
    <property type="entry name" value="BLR3095 PROTEIN"/>
    <property type="match status" value="1"/>
</dbReference>
<name>A0ABY0IJV4_9BACT</name>
<evidence type="ECO:0000259" key="2">
    <source>
        <dbReference type="Pfam" id="PF00266"/>
    </source>
</evidence>
<dbReference type="Gene3D" id="3.90.1150.10">
    <property type="entry name" value="Aspartate Aminotransferase, domain 1"/>
    <property type="match status" value="1"/>
</dbReference>
<protein>
    <submittedName>
        <fullName evidence="3">Aminotransferase class V-fold PLP-dependent enzyme</fullName>
    </submittedName>
</protein>
<organism evidence="3 4">
    <name type="scientific">Halobacteriovorax vibrionivorans</name>
    <dbReference type="NCBI Taxonomy" id="2152716"/>
    <lineage>
        <taxon>Bacteria</taxon>
        <taxon>Pseudomonadati</taxon>
        <taxon>Bdellovibrionota</taxon>
        <taxon>Bacteriovoracia</taxon>
        <taxon>Bacteriovoracales</taxon>
        <taxon>Halobacteriovoraceae</taxon>
        <taxon>Halobacteriovorax</taxon>
    </lineage>
</organism>
<sequence>MYKKYFSKFLKANEGKLHFAAHSHHYWPNVTREAQIQYWDDSAKYADHKWGEFFSNTFRELQTRLAEILNISSPEQITFAPNTHELTYRLLSCFPNGAKILTTDSEFYSFDRQINRLAEENIVSVTKIKNTRDNSFINDFIKEANSNKYDLIFISHVFFNSGYAIPDLTEFINEIKTKAPIVIDAYHGFMALPTDLSAIEDRIFYMAGGYKYCGSGEGSCFLISPRNTKLKPKNTGWFAQMGELTNYKENEVPFSNEGFRFAGSTMDFSALYRMNAVLQLWKEENISVEQIHNHVKTNMNEFLNRISDTDLSKNLIPMDTRGHFLAFEFPNSKECESFAQKLRKESIETDYRQNILRFGFSIYQDIDDIIRATNIINNIK</sequence>
<reference evidence="4" key="1">
    <citation type="journal article" date="2019" name="Int. J. Syst. Evol. Microbiol.">
        <title>Halobacteriovorax valvorus sp. nov., a novel prokaryotic predator isolated from coastal seawater of China.</title>
        <authorList>
            <person name="Chen M.-X."/>
        </authorList>
    </citation>
    <scope>NUCLEOTIDE SEQUENCE [LARGE SCALE GENOMIC DNA]</scope>
    <source>
        <strain evidence="4">BL9</strain>
    </source>
</reference>
<keyword evidence="1" id="KW-0663">Pyridoxal phosphate</keyword>
<gene>
    <name evidence="3" type="ORF">DAY19_05710</name>
</gene>
<proteinExistence type="predicted"/>
<accession>A0ABY0IJV4</accession>
<dbReference type="RefSeq" id="WP_114706210.1">
    <property type="nucleotide sequence ID" value="NZ_QDKL01000001.1"/>
</dbReference>
<evidence type="ECO:0000313" key="4">
    <source>
        <dbReference type="Proteomes" id="UP000443582"/>
    </source>
</evidence>
<dbReference type="EMBL" id="QDKL01000001">
    <property type="protein sequence ID" value="RZF23264.1"/>
    <property type="molecule type" value="Genomic_DNA"/>
</dbReference>
<dbReference type="InterPro" id="IPR015424">
    <property type="entry name" value="PyrdxlP-dep_Trfase"/>
</dbReference>
<keyword evidence="3" id="KW-0808">Transferase</keyword>
<evidence type="ECO:0000313" key="3">
    <source>
        <dbReference type="EMBL" id="RZF23264.1"/>
    </source>
</evidence>
<dbReference type="SUPFAM" id="SSF53383">
    <property type="entry name" value="PLP-dependent transferases"/>
    <property type="match status" value="1"/>
</dbReference>
<keyword evidence="4" id="KW-1185">Reference proteome</keyword>
<feature type="domain" description="Aminotransferase class V" evidence="2">
    <location>
        <begin position="28"/>
        <end position="348"/>
    </location>
</feature>
<dbReference type="Proteomes" id="UP000443582">
    <property type="component" value="Unassembled WGS sequence"/>
</dbReference>
<dbReference type="Pfam" id="PF00266">
    <property type="entry name" value="Aminotran_5"/>
    <property type="match status" value="1"/>
</dbReference>
<comment type="caution">
    <text evidence="3">The sequence shown here is derived from an EMBL/GenBank/DDBJ whole genome shotgun (WGS) entry which is preliminary data.</text>
</comment>
<dbReference type="InterPro" id="IPR006141">
    <property type="entry name" value="Intein_N"/>
</dbReference>
<dbReference type="PROSITE" id="PS50817">
    <property type="entry name" value="INTEIN_N_TER"/>
    <property type="match status" value="1"/>
</dbReference>
<dbReference type="InterPro" id="IPR015422">
    <property type="entry name" value="PyrdxlP-dep_Trfase_small"/>
</dbReference>
<keyword evidence="3" id="KW-0032">Aminotransferase</keyword>
<evidence type="ECO:0000256" key="1">
    <source>
        <dbReference type="ARBA" id="ARBA00022898"/>
    </source>
</evidence>